<dbReference type="PROSITE" id="PS50994">
    <property type="entry name" value="INTEGRASE"/>
    <property type="match status" value="1"/>
</dbReference>
<accession>A0AA38TAR2</accession>
<evidence type="ECO:0000259" key="2">
    <source>
        <dbReference type="PROSITE" id="PS50994"/>
    </source>
</evidence>
<dbReference type="InterPro" id="IPR012337">
    <property type="entry name" value="RNaseH-like_sf"/>
</dbReference>
<dbReference type="Pfam" id="PF14223">
    <property type="entry name" value="Retrotran_gag_2"/>
    <property type="match status" value="1"/>
</dbReference>
<evidence type="ECO:0000256" key="1">
    <source>
        <dbReference type="SAM" id="MobiDB-lite"/>
    </source>
</evidence>
<feature type="region of interest" description="Disordered" evidence="1">
    <location>
        <begin position="241"/>
        <end position="264"/>
    </location>
</feature>
<evidence type="ECO:0000313" key="4">
    <source>
        <dbReference type="Proteomes" id="UP001172457"/>
    </source>
</evidence>
<comment type="caution">
    <text evidence="3">The sequence shown here is derived from an EMBL/GenBank/DDBJ whole genome shotgun (WGS) entry which is preliminary data.</text>
</comment>
<feature type="region of interest" description="Disordered" evidence="1">
    <location>
        <begin position="699"/>
        <end position="740"/>
    </location>
</feature>
<feature type="compositionally biased region" description="Low complexity" evidence="1">
    <location>
        <begin position="248"/>
        <end position="263"/>
    </location>
</feature>
<dbReference type="Pfam" id="PF07727">
    <property type="entry name" value="RVT_2"/>
    <property type="match status" value="2"/>
</dbReference>
<dbReference type="Proteomes" id="UP001172457">
    <property type="component" value="Chromosome 3"/>
</dbReference>
<protein>
    <recommendedName>
        <fullName evidence="2">Integrase catalytic domain-containing protein</fullName>
    </recommendedName>
</protein>
<name>A0AA38TAR2_9ASTR</name>
<dbReference type="CDD" id="cd09272">
    <property type="entry name" value="RNase_HI_RT_Ty1"/>
    <property type="match status" value="1"/>
</dbReference>
<dbReference type="InterPro" id="IPR001584">
    <property type="entry name" value="Integrase_cat-core"/>
</dbReference>
<dbReference type="EMBL" id="JARYMX010000003">
    <property type="protein sequence ID" value="KAJ9557475.1"/>
    <property type="molecule type" value="Genomic_DNA"/>
</dbReference>
<dbReference type="GO" id="GO:0003676">
    <property type="term" value="F:nucleic acid binding"/>
    <property type="evidence" value="ECO:0007669"/>
    <property type="project" value="InterPro"/>
</dbReference>
<dbReference type="PANTHER" id="PTHR37610:SF81">
    <property type="entry name" value="RETROTRANSPOSON COPIA-LIKE N-TERMINAL DOMAIN-CONTAINING PROTEIN"/>
    <property type="match status" value="1"/>
</dbReference>
<dbReference type="AlphaFoldDB" id="A0AA38TAR2"/>
<feature type="compositionally biased region" description="Basic and acidic residues" evidence="1">
    <location>
        <begin position="730"/>
        <end position="740"/>
    </location>
</feature>
<dbReference type="SUPFAM" id="SSF53098">
    <property type="entry name" value="Ribonuclease H-like"/>
    <property type="match status" value="1"/>
</dbReference>
<dbReference type="InterPro" id="IPR036397">
    <property type="entry name" value="RNaseH_sf"/>
</dbReference>
<proteinExistence type="predicted"/>
<dbReference type="InterPro" id="IPR043502">
    <property type="entry name" value="DNA/RNA_pol_sf"/>
</dbReference>
<sequence>MANSSQISAIDDRMHPYYLHHSDNPGIVLVSQVLTGDNYTSWSRAMMIALSVKNKIGFIDGSLVKLNGSDQNLLTAWKRNNGIVISWIMNSVSKEIVKSIMFDESAFKIWKDLKDRFEESNGPRIFQIKRELANLGQKQDNVSTYFTKMKSLWDELDQFLPRCHCGKCECGGVKDIENYFKNEQVLSFLMGFMIRSRKPEKERQRDVANLGQQSVNDSGQQAMAFNTDTRYRKPVVKSSNFSVAPGCSPSDSGSNSSYNSSKNVGRERPFCTHCKIHGHIVERCYKLHGYPIGYKQKHQRANNVTGEYNNSGDNGLDNVVNGLSSSQCQQLMAALSSKMASVNCVDLGPSVGGTGKQVILPNRQRVPVKMIRDVQLYKDFVLKGVMFVPHFHLNLISEVKEKRLNGSANKVDGLYVMTPRRIFEAAVHQKRIPLVNLNNRCSENFDLIHCDIWGPFHIPGSHGHKYFLTLVDDHSRFTWLYLLKQKSDAVNIILQFFAMIGTQFGKTIKMFRSDNAKELDFDEFFKKKGVIHQKSCVACPQQNSVVERKHQHLLNVARSMMFQSKVPLKFWSECVLAATYVINRTPSELLEDKTSYELVQGKIPDYSFLRTFGCLTFASTLLKSRHKFSVRARPCVYMGYPVGMKAYRLLDLKTKQFIVSIDVVFHETIFPFHNPQTIQVQDDVFSRIVIPLATDERNDDAYSPVMPESQSVSLETQDFDTHGDQSVSHETQDFDTHGDPHMEPLHDVVEGDQIRGSTRVRVTPSYLKDFHCNGVVSDNNKTKYPLQDHIGYQQLSSRHRAFVTAVSSNSEPKTYSQAAKFSEWCKAMQEELEAMEDNKTCSVVRLLEGKNTVGCRWVYKLKIGSDGKIERHKARLVAKGFYQQEGVDFIDTFSPVAKMVTVKTMLSIAAIEGWDLLQLDVNNAFLNGDLHEEVYMEIPLGYEVNRDSFKPNDKLACKLHKSIYGLKQASRQWNVKFTDFMIKEDDIIITGASSSMLQDFKNCLSSAFKLKDLGNLKYFLVLEVARSKTGVFISQRHYTLQLLEDAGLLGAKPSKVPMDPNVLLNDRDGDVLEDSSQYRRLIGKLLYLTVTRPDMSLAVHKLSQFVSNPRAPHLKAARHLLCYLKQNPGQGVLFSANSSYKVQAYCDSDWGKCIDSRRSVTCYCIFLGNSLISWKSKKQPTVSRSSTEAEYRAMVVTACEIVWIKQLLKDFGVFEQQSDVVL</sequence>
<dbReference type="SUPFAM" id="SSF56672">
    <property type="entry name" value="DNA/RNA polymerases"/>
    <property type="match status" value="1"/>
</dbReference>
<dbReference type="InterPro" id="IPR029472">
    <property type="entry name" value="Copia-like_N"/>
</dbReference>
<dbReference type="Pfam" id="PF14244">
    <property type="entry name" value="Retrotran_gag_3"/>
    <property type="match status" value="1"/>
</dbReference>
<feature type="domain" description="Integrase catalytic" evidence="2">
    <location>
        <begin position="429"/>
        <end position="603"/>
    </location>
</feature>
<dbReference type="Gene3D" id="3.30.420.10">
    <property type="entry name" value="Ribonuclease H-like superfamily/Ribonuclease H"/>
    <property type="match status" value="1"/>
</dbReference>
<dbReference type="PANTHER" id="PTHR37610">
    <property type="entry name" value="CCHC-TYPE DOMAIN-CONTAINING PROTEIN"/>
    <property type="match status" value="1"/>
</dbReference>
<dbReference type="GO" id="GO:0015074">
    <property type="term" value="P:DNA integration"/>
    <property type="evidence" value="ECO:0007669"/>
    <property type="project" value="InterPro"/>
</dbReference>
<dbReference type="InterPro" id="IPR013103">
    <property type="entry name" value="RVT_2"/>
</dbReference>
<dbReference type="Pfam" id="PF00665">
    <property type="entry name" value="rve"/>
    <property type="match status" value="1"/>
</dbReference>
<organism evidence="3 4">
    <name type="scientific">Centaurea solstitialis</name>
    <name type="common">yellow star-thistle</name>
    <dbReference type="NCBI Taxonomy" id="347529"/>
    <lineage>
        <taxon>Eukaryota</taxon>
        <taxon>Viridiplantae</taxon>
        <taxon>Streptophyta</taxon>
        <taxon>Embryophyta</taxon>
        <taxon>Tracheophyta</taxon>
        <taxon>Spermatophyta</taxon>
        <taxon>Magnoliopsida</taxon>
        <taxon>eudicotyledons</taxon>
        <taxon>Gunneridae</taxon>
        <taxon>Pentapetalae</taxon>
        <taxon>asterids</taxon>
        <taxon>campanulids</taxon>
        <taxon>Asterales</taxon>
        <taxon>Asteraceae</taxon>
        <taxon>Carduoideae</taxon>
        <taxon>Cardueae</taxon>
        <taxon>Centaureinae</taxon>
        <taxon>Centaurea</taxon>
    </lineage>
</organism>
<gene>
    <name evidence="3" type="ORF">OSB04_012089</name>
</gene>
<evidence type="ECO:0000313" key="3">
    <source>
        <dbReference type="EMBL" id="KAJ9557475.1"/>
    </source>
</evidence>
<dbReference type="Pfam" id="PF25597">
    <property type="entry name" value="SH3_retrovirus"/>
    <property type="match status" value="1"/>
</dbReference>
<keyword evidence="4" id="KW-1185">Reference proteome</keyword>
<dbReference type="InterPro" id="IPR057670">
    <property type="entry name" value="SH3_retrovirus"/>
</dbReference>
<reference evidence="3" key="1">
    <citation type="submission" date="2023-03" db="EMBL/GenBank/DDBJ databases">
        <title>Chromosome-scale reference genome and RAD-based genetic map of yellow starthistle (Centaurea solstitialis) reveal putative structural variation and QTLs associated with invader traits.</title>
        <authorList>
            <person name="Reatini B."/>
            <person name="Cang F.A."/>
            <person name="Jiang Q."/>
            <person name="Mckibben M.T.W."/>
            <person name="Barker M.S."/>
            <person name="Rieseberg L.H."/>
            <person name="Dlugosch K.M."/>
        </authorList>
    </citation>
    <scope>NUCLEOTIDE SEQUENCE</scope>
    <source>
        <strain evidence="3">CAN-66</strain>
        <tissue evidence="3">Leaf</tissue>
    </source>
</reference>